<dbReference type="AlphaFoldDB" id="W6MH95"/>
<accession>W6MH95</accession>
<evidence type="ECO:0000313" key="2">
    <source>
        <dbReference type="Proteomes" id="UP000019384"/>
    </source>
</evidence>
<protein>
    <submittedName>
        <fullName evidence="1">Uncharacterized protein</fullName>
    </submittedName>
</protein>
<organism evidence="1 2">
    <name type="scientific">Kuraishia capsulata CBS 1993</name>
    <dbReference type="NCBI Taxonomy" id="1382522"/>
    <lineage>
        <taxon>Eukaryota</taxon>
        <taxon>Fungi</taxon>
        <taxon>Dikarya</taxon>
        <taxon>Ascomycota</taxon>
        <taxon>Saccharomycotina</taxon>
        <taxon>Pichiomycetes</taxon>
        <taxon>Pichiales</taxon>
        <taxon>Pichiaceae</taxon>
        <taxon>Kuraishia</taxon>
    </lineage>
</organism>
<sequence length="230" mass="25973">MIVIPPTISKDLLKCMIRFRIKVSHRPQTQREVNNLFKVYAGILDKLNEKAKVNTFEMVRFKVKYDQTKSVEKYGKIMDIVVNVNGPPKHANRASYAKMYRPGVKAVQQRMDTISSLISGVYAVMLPKLQKRLFSGAREQIFEIPTFEENAEIRQYLSVPSKSAPYWSLVDTPPDGLVEATGLHLGDIQKLEVVSEERGIEVLANDLRGFGHLDDVLEGFRGFTKGSGIS</sequence>
<evidence type="ECO:0000313" key="1">
    <source>
        <dbReference type="EMBL" id="CDK25331.1"/>
    </source>
</evidence>
<keyword evidence="2" id="KW-1185">Reference proteome</keyword>
<dbReference type="Proteomes" id="UP000019384">
    <property type="component" value="Unassembled WGS sequence"/>
</dbReference>
<proteinExistence type="predicted"/>
<dbReference type="RefSeq" id="XP_022457343.1">
    <property type="nucleotide sequence ID" value="XM_022603465.1"/>
</dbReference>
<dbReference type="EMBL" id="HG793126">
    <property type="protein sequence ID" value="CDK25331.1"/>
    <property type="molecule type" value="Genomic_DNA"/>
</dbReference>
<dbReference type="GeneID" id="34518731"/>
<reference evidence="1" key="1">
    <citation type="submission" date="2013-12" db="EMBL/GenBank/DDBJ databases">
        <authorList>
            <person name="Genoscope - CEA"/>
        </authorList>
    </citation>
    <scope>NUCLEOTIDE SEQUENCE</scope>
    <source>
        <strain evidence="1">CBS 1993</strain>
    </source>
</reference>
<name>W6MH95_9ASCO</name>
<gene>
    <name evidence="1" type="ORF">KUCA_T00001300001</name>
</gene>
<reference evidence="1" key="2">
    <citation type="submission" date="2014-02" db="EMBL/GenBank/DDBJ databases">
        <title>Complete DNA sequence of /Kuraishia capsulata/ illustrates novel genomic features among budding yeasts (/Saccharomycotina/).</title>
        <authorList>
            <person name="Morales L."/>
            <person name="Noel B."/>
            <person name="Porcel B."/>
            <person name="Marcet-Houben M."/>
            <person name="Hullo M-F."/>
            <person name="Sacerdot C."/>
            <person name="Tekaia F."/>
            <person name="Leh-Louis V."/>
            <person name="Despons L."/>
            <person name="Khanna V."/>
            <person name="Aury J-M."/>
            <person name="Barbe V."/>
            <person name="Couloux A."/>
            <person name="Labadie K."/>
            <person name="Pelletier E."/>
            <person name="Souciet J-L."/>
            <person name="Boekhout T."/>
            <person name="Gabaldon T."/>
            <person name="Wincker P."/>
            <person name="Dujon B."/>
        </authorList>
    </citation>
    <scope>NUCLEOTIDE SEQUENCE</scope>
    <source>
        <strain evidence="1">CBS 1993</strain>
    </source>
</reference>
<dbReference type="HOGENOM" id="CLU_1204942_0_0_1"/>